<proteinExistence type="inferred from homology"/>
<dbReference type="PANTHER" id="PTHR47861:SF3">
    <property type="entry name" value="FKBP-TYPE PEPTIDYL-PROLYL CIS-TRANS ISOMERASE SLYD"/>
    <property type="match status" value="1"/>
</dbReference>
<dbReference type="STRING" id="1279009.ADICEAN_00008"/>
<evidence type="ECO:0000256" key="9">
    <source>
        <dbReference type="PROSITE-ProRule" id="PRU00277"/>
    </source>
</evidence>
<keyword evidence="5 9" id="KW-0697">Rotamase</keyword>
<evidence type="ECO:0000256" key="1">
    <source>
        <dbReference type="ARBA" id="ARBA00000971"/>
    </source>
</evidence>
<evidence type="ECO:0000256" key="6">
    <source>
        <dbReference type="ARBA" id="ARBA00023186"/>
    </source>
</evidence>
<dbReference type="SUPFAM" id="SSF54534">
    <property type="entry name" value="FKBP-like"/>
    <property type="match status" value="1"/>
</dbReference>
<feature type="domain" description="PPIase FKBP-type" evidence="11">
    <location>
        <begin position="6"/>
        <end position="81"/>
    </location>
</feature>
<dbReference type="InterPro" id="IPR001179">
    <property type="entry name" value="PPIase_FKBP_dom"/>
</dbReference>
<comment type="function">
    <text evidence="8">Also involved in hydrogenase metallocenter assembly, probably by participating in the nickel insertion step. This function in hydrogenase biosynthesis requires chaperone activity and the presence of the metal-binding domain, but not PPIase activity.</text>
</comment>
<dbReference type="PATRIC" id="fig|1279009.4.peg.8"/>
<dbReference type="RefSeq" id="WP_009193422.1">
    <property type="nucleotide sequence ID" value="NZ_AODQ01000001.1"/>
</dbReference>
<evidence type="ECO:0000256" key="5">
    <source>
        <dbReference type="ARBA" id="ARBA00023110"/>
    </source>
</evidence>
<dbReference type="GO" id="GO:0003755">
    <property type="term" value="F:peptidyl-prolyl cis-trans isomerase activity"/>
    <property type="evidence" value="ECO:0007669"/>
    <property type="project" value="UniProtKB-UniRule"/>
</dbReference>
<dbReference type="Proteomes" id="UP000011910">
    <property type="component" value="Unassembled WGS sequence"/>
</dbReference>
<evidence type="ECO:0000256" key="2">
    <source>
        <dbReference type="ARBA" id="ARBA00004496"/>
    </source>
</evidence>
<sequence>MKIDKHTVASVTYTLEVDGDLVEKTDQSNPLTFLVGVGMMIPGFEQQLLGKQAGDTYTITVQPEEGYGDPDPQAIVDLPKDVFKIEGELQEDMLVEGNIIPMQDQNGNPLQGVILEVKEDTVKLDFNHMLAGKTLNFSGEVLEVRKATQEEISHGHVHGPGGHHH</sequence>
<dbReference type="PROSITE" id="PS50059">
    <property type="entry name" value="FKBP_PPIASE"/>
    <property type="match status" value="1"/>
</dbReference>
<evidence type="ECO:0000256" key="10">
    <source>
        <dbReference type="RuleBase" id="RU003915"/>
    </source>
</evidence>
<evidence type="ECO:0000256" key="4">
    <source>
        <dbReference type="ARBA" id="ARBA00022490"/>
    </source>
</evidence>
<reference evidence="12 13" key="1">
    <citation type="journal article" date="2013" name="Genome Announc.">
        <title>Draft Genome Sequence of Cesiribacter andamanensis Strain AMV16T, Isolated from a Soil Sample from a Mud Volcano in the Andaman Islands, India.</title>
        <authorList>
            <person name="Shivaji S."/>
            <person name="Ara S."/>
            <person name="Begum Z."/>
            <person name="Srinivas T.N."/>
            <person name="Singh A."/>
            <person name="Kumar Pinnaka A."/>
        </authorList>
    </citation>
    <scope>NUCLEOTIDE SEQUENCE [LARGE SCALE GENOMIC DNA]</scope>
    <source>
        <strain evidence="12 13">AMV16</strain>
    </source>
</reference>
<protein>
    <recommendedName>
        <fullName evidence="10">Peptidyl-prolyl cis-trans isomerase</fullName>
        <ecNumber evidence="10">5.2.1.8</ecNumber>
    </recommendedName>
</protein>
<dbReference type="eggNOG" id="COG1047">
    <property type="taxonomic scope" value="Bacteria"/>
</dbReference>
<evidence type="ECO:0000256" key="7">
    <source>
        <dbReference type="ARBA" id="ARBA00023235"/>
    </source>
</evidence>
<dbReference type="GO" id="GO:0005737">
    <property type="term" value="C:cytoplasm"/>
    <property type="evidence" value="ECO:0007669"/>
    <property type="project" value="UniProtKB-SubCell"/>
</dbReference>
<gene>
    <name evidence="12" type="primary">slyD_1</name>
    <name evidence="12" type="ORF">ADICEAN_00008</name>
</gene>
<evidence type="ECO:0000256" key="8">
    <source>
        <dbReference type="ARBA" id="ARBA00037071"/>
    </source>
</evidence>
<dbReference type="EC" id="5.2.1.8" evidence="10"/>
<comment type="catalytic activity">
    <reaction evidence="1 9 10">
        <text>[protein]-peptidylproline (omega=180) = [protein]-peptidylproline (omega=0)</text>
        <dbReference type="Rhea" id="RHEA:16237"/>
        <dbReference type="Rhea" id="RHEA-COMP:10747"/>
        <dbReference type="Rhea" id="RHEA-COMP:10748"/>
        <dbReference type="ChEBI" id="CHEBI:83833"/>
        <dbReference type="ChEBI" id="CHEBI:83834"/>
        <dbReference type="EC" id="5.2.1.8"/>
    </reaction>
</comment>
<comment type="subcellular location">
    <subcellularLocation>
        <location evidence="2">Cytoplasm</location>
    </subcellularLocation>
</comment>
<comment type="similarity">
    <text evidence="3 10">Belongs to the FKBP-type PPIase family.</text>
</comment>
<evidence type="ECO:0000259" key="11">
    <source>
        <dbReference type="PROSITE" id="PS50059"/>
    </source>
</evidence>
<dbReference type="PANTHER" id="PTHR47861">
    <property type="entry name" value="FKBP-TYPE PEPTIDYL-PROLYL CIS-TRANS ISOMERASE SLYD"/>
    <property type="match status" value="1"/>
</dbReference>
<dbReference type="OrthoDB" id="9808891at2"/>
<evidence type="ECO:0000256" key="3">
    <source>
        <dbReference type="ARBA" id="ARBA00006577"/>
    </source>
</evidence>
<dbReference type="Pfam" id="PF00254">
    <property type="entry name" value="FKBP_C"/>
    <property type="match status" value="1"/>
</dbReference>
<comment type="caution">
    <text evidence="12">The sequence shown here is derived from an EMBL/GenBank/DDBJ whole genome shotgun (WGS) entry which is preliminary data.</text>
</comment>
<keyword evidence="6" id="KW-0143">Chaperone</keyword>
<keyword evidence="4" id="KW-0963">Cytoplasm</keyword>
<keyword evidence="13" id="KW-1185">Reference proteome</keyword>
<accession>M7NBX2</accession>
<dbReference type="GO" id="GO:0042026">
    <property type="term" value="P:protein refolding"/>
    <property type="evidence" value="ECO:0007669"/>
    <property type="project" value="UniProtKB-ARBA"/>
</dbReference>
<name>M7NBX2_9BACT</name>
<dbReference type="EMBL" id="AODQ01000001">
    <property type="protein sequence ID" value="EMR04737.1"/>
    <property type="molecule type" value="Genomic_DNA"/>
</dbReference>
<organism evidence="12 13">
    <name type="scientific">Cesiribacter andamanensis AMV16</name>
    <dbReference type="NCBI Taxonomy" id="1279009"/>
    <lineage>
        <taxon>Bacteria</taxon>
        <taxon>Pseudomonadati</taxon>
        <taxon>Bacteroidota</taxon>
        <taxon>Cytophagia</taxon>
        <taxon>Cytophagales</taxon>
        <taxon>Cesiribacteraceae</taxon>
        <taxon>Cesiribacter</taxon>
    </lineage>
</organism>
<dbReference type="AlphaFoldDB" id="M7NBX2"/>
<evidence type="ECO:0000313" key="13">
    <source>
        <dbReference type="Proteomes" id="UP000011910"/>
    </source>
</evidence>
<evidence type="ECO:0000313" key="12">
    <source>
        <dbReference type="EMBL" id="EMR04737.1"/>
    </source>
</evidence>
<keyword evidence="7 9" id="KW-0413">Isomerase</keyword>
<dbReference type="Gene3D" id="3.10.50.40">
    <property type="match status" value="1"/>
</dbReference>
<dbReference type="InterPro" id="IPR046357">
    <property type="entry name" value="PPIase_dom_sf"/>
</dbReference>